<dbReference type="EMBL" id="AHHD01000094">
    <property type="protein sequence ID" value="EKG20142.1"/>
    <property type="molecule type" value="Genomic_DNA"/>
</dbReference>
<feature type="region of interest" description="Disordered" evidence="1">
    <location>
        <begin position="68"/>
        <end position="101"/>
    </location>
</feature>
<dbReference type="InParanoid" id="K2S575"/>
<feature type="compositionally biased region" description="Polar residues" evidence="1">
    <location>
        <begin position="86"/>
        <end position="101"/>
    </location>
</feature>
<proteinExistence type="predicted"/>
<evidence type="ECO:0000313" key="2">
    <source>
        <dbReference type="EMBL" id="EKG20142.1"/>
    </source>
</evidence>
<dbReference type="HOGENOM" id="CLU_2109491_0_0_1"/>
<evidence type="ECO:0000313" key="3">
    <source>
        <dbReference type="Proteomes" id="UP000007129"/>
    </source>
</evidence>
<dbReference type="VEuPathDB" id="FungiDB:MPH_02499"/>
<name>K2S575_MACPH</name>
<comment type="caution">
    <text evidence="2">The sequence shown here is derived from an EMBL/GenBank/DDBJ whole genome shotgun (WGS) entry which is preliminary data.</text>
</comment>
<accession>K2S575</accession>
<protein>
    <submittedName>
        <fullName evidence="2">Uncharacterized protein</fullName>
    </submittedName>
</protein>
<evidence type="ECO:0000256" key="1">
    <source>
        <dbReference type="SAM" id="MobiDB-lite"/>
    </source>
</evidence>
<dbReference type="AlphaFoldDB" id="K2S575"/>
<dbReference type="Proteomes" id="UP000007129">
    <property type="component" value="Unassembled WGS sequence"/>
</dbReference>
<gene>
    <name evidence="2" type="ORF">MPH_02499</name>
</gene>
<organism evidence="2 3">
    <name type="scientific">Macrophomina phaseolina (strain MS6)</name>
    <name type="common">Charcoal rot fungus</name>
    <dbReference type="NCBI Taxonomy" id="1126212"/>
    <lineage>
        <taxon>Eukaryota</taxon>
        <taxon>Fungi</taxon>
        <taxon>Dikarya</taxon>
        <taxon>Ascomycota</taxon>
        <taxon>Pezizomycotina</taxon>
        <taxon>Dothideomycetes</taxon>
        <taxon>Dothideomycetes incertae sedis</taxon>
        <taxon>Botryosphaeriales</taxon>
        <taxon>Botryosphaeriaceae</taxon>
        <taxon>Macrophomina</taxon>
    </lineage>
</organism>
<sequence length="115" mass="12948">MSFLLGNPVNLLKQCSCHKNTLAAQETLEDRTAEGRVPMRALMRDTCRPHSAQRLPADILRKACASTARRRRPLGKVRERARTKSGAKQPNQDRTGNIGMTASRMQFEVSLRVIF</sequence>
<reference evidence="2 3" key="1">
    <citation type="journal article" date="2012" name="BMC Genomics">
        <title>Tools to kill: Genome of one of the most destructive plant pathogenic fungi Macrophomina phaseolina.</title>
        <authorList>
            <person name="Islam M.S."/>
            <person name="Haque M.S."/>
            <person name="Islam M.M."/>
            <person name="Emdad E.M."/>
            <person name="Halim A."/>
            <person name="Hossen Q.M.M."/>
            <person name="Hossain M.Z."/>
            <person name="Ahmed B."/>
            <person name="Rahim S."/>
            <person name="Rahman M.S."/>
            <person name="Alam M.M."/>
            <person name="Hou S."/>
            <person name="Wan X."/>
            <person name="Saito J.A."/>
            <person name="Alam M."/>
        </authorList>
    </citation>
    <scope>NUCLEOTIDE SEQUENCE [LARGE SCALE GENOMIC DNA]</scope>
    <source>
        <strain evidence="2 3">MS6</strain>
    </source>
</reference>